<dbReference type="CDD" id="cd16917">
    <property type="entry name" value="HATPase_UhpB-NarQ-NarX-like"/>
    <property type="match status" value="1"/>
</dbReference>
<dbReference type="Pfam" id="PF07730">
    <property type="entry name" value="HisKA_3"/>
    <property type="match status" value="1"/>
</dbReference>
<keyword evidence="5" id="KW-0547">Nucleotide-binding</keyword>
<dbReference type="Gene3D" id="1.20.5.1930">
    <property type="match status" value="1"/>
</dbReference>
<keyword evidence="7" id="KW-0067">ATP-binding</keyword>
<evidence type="ECO:0000313" key="12">
    <source>
        <dbReference type="Proteomes" id="UP000006281"/>
    </source>
</evidence>
<evidence type="ECO:0000259" key="10">
    <source>
        <dbReference type="PROSITE" id="PS50109"/>
    </source>
</evidence>
<organism evidence="11 12">
    <name type="scientific">Saccharothrix espanaensis (strain ATCC 51144 / DSM 44229 / JCM 9112 / NBRC 15066 / NRRL 15764)</name>
    <dbReference type="NCBI Taxonomy" id="1179773"/>
    <lineage>
        <taxon>Bacteria</taxon>
        <taxon>Bacillati</taxon>
        <taxon>Actinomycetota</taxon>
        <taxon>Actinomycetes</taxon>
        <taxon>Pseudonocardiales</taxon>
        <taxon>Pseudonocardiaceae</taxon>
        <taxon>Saccharothrix</taxon>
    </lineage>
</organism>
<feature type="transmembrane region" description="Helical" evidence="9">
    <location>
        <begin position="54"/>
        <end position="86"/>
    </location>
</feature>
<dbReference type="PROSITE" id="PS50109">
    <property type="entry name" value="HIS_KIN"/>
    <property type="match status" value="1"/>
</dbReference>
<name>K0K348_SACES</name>
<dbReference type="HOGENOM" id="CLU_000445_20_1_11"/>
<dbReference type="InterPro" id="IPR003594">
    <property type="entry name" value="HATPase_dom"/>
</dbReference>
<dbReference type="Pfam" id="PF02518">
    <property type="entry name" value="HATPase_c"/>
    <property type="match status" value="1"/>
</dbReference>
<dbReference type="EMBL" id="HE804045">
    <property type="protein sequence ID" value="CCH30983.1"/>
    <property type="molecule type" value="Genomic_DNA"/>
</dbReference>
<evidence type="ECO:0000256" key="9">
    <source>
        <dbReference type="SAM" id="Phobius"/>
    </source>
</evidence>
<evidence type="ECO:0000256" key="3">
    <source>
        <dbReference type="ARBA" id="ARBA00022553"/>
    </source>
</evidence>
<gene>
    <name evidence="11" type="ordered locus">BN6_36900</name>
</gene>
<keyword evidence="8" id="KW-0902">Two-component regulatory system</keyword>
<evidence type="ECO:0000256" key="5">
    <source>
        <dbReference type="ARBA" id="ARBA00022741"/>
    </source>
</evidence>
<keyword evidence="4" id="KW-0808">Transferase</keyword>
<keyword evidence="9" id="KW-0812">Transmembrane</keyword>
<evidence type="ECO:0000256" key="7">
    <source>
        <dbReference type="ARBA" id="ARBA00022840"/>
    </source>
</evidence>
<dbReference type="PATRIC" id="fig|1179773.3.peg.3688"/>
<feature type="domain" description="Histidine kinase" evidence="10">
    <location>
        <begin position="283"/>
        <end position="369"/>
    </location>
</feature>
<evidence type="ECO:0000256" key="8">
    <source>
        <dbReference type="ARBA" id="ARBA00023012"/>
    </source>
</evidence>
<dbReference type="AlphaFoldDB" id="K0K348"/>
<dbReference type="PANTHER" id="PTHR24421:SF10">
    <property type="entry name" value="NITRATE_NITRITE SENSOR PROTEIN NARQ"/>
    <property type="match status" value="1"/>
</dbReference>
<keyword evidence="6" id="KW-0418">Kinase</keyword>
<dbReference type="GO" id="GO:0000155">
    <property type="term" value="F:phosphorelay sensor kinase activity"/>
    <property type="evidence" value="ECO:0007669"/>
    <property type="project" value="InterPro"/>
</dbReference>
<dbReference type="eggNOG" id="COG4585">
    <property type="taxonomic scope" value="Bacteria"/>
</dbReference>
<sequence>MTFPARLTRLVPAVSAAVAVTGVAWLEGARATPAVVVALGVAVAAPLAWHRAPVVAAAVSATVALVGGLAVPGWSGGLVAAAACYLAAYRRPQRAGTVLALSVVCFQIPLLVGFAGREDVPPRLIGVGATPLSQALLMGIAPVAVGYAMRLRRDRARQAVLLRDAEAVRIMAEERTLIAREVHDAVGHHLTAIRMQAGAARHVLGDTSPVARRVLATIDDSASSALGEVRALLALLREDGSDGARLAEVEALAGRLSAPSCPVTVERHGGGPLPGLVDHGAYRLVQEALTNAVRHARASRVHVTIRQDGRTVEVAVADDGPGSPPADLPADGHGLRGMRERARLLGGRVAVEAREPHGWLVRATLPVEAG</sequence>
<dbReference type="GO" id="GO:0016020">
    <property type="term" value="C:membrane"/>
    <property type="evidence" value="ECO:0007669"/>
    <property type="project" value="InterPro"/>
</dbReference>
<accession>K0K348</accession>
<dbReference type="BioCyc" id="SESP1179773:BN6_RS42080-MONOMER"/>
<dbReference type="GO" id="GO:0005524">
    <property type="term" value="F:ATP binding"/>
    <property type="evidence" value="ECO:0007669"/>
    <property type="project" value="UniProtKB-KW"/>
</dbReference>
<evidence type="ECO:0000256" key="2">
    <source>
        <dbReference type="ARBA" id="ARBA00012438"/>
    </source>
</evidence>
<feature type="transmembrane region" description="Helical" evidence="9">
    <location>
        <begin position="128"/>
        <end position="149"/>
    </location>
</feature>
<dbReference type="InterPro" id="IPR011712">
    <property type="entry name" value="Sig_transdc_His_kin_sub3_dim/P"/>
</dbReference>
<dbReference type="Gene3D" id="3.30.565.10">
    <property type="entry name" value="Histidine kinase-like ATPase, C-terminal domain"/>
    <property type="match status" value="1"/>
</dbReference>
<dbReference type="STRING" id="1179773.BN6_36900"/>
<dbReference type="InterPro" id="IPR005467">
    <property type="entry name" value="His_kinase_dom"/>
</dbReference>
<proteinExistence type="predicted"/>
<dbReference type="InterPro" id="IPR050482">
    <property type="entry name" value="Sensor_HK_TwoCompSys"/>
</dbReference>
<reference evidence="11 12" key="1">
    <citation type="journal article" date="2012" name="BMC Genomics">
        <title>Complete genome sequence of Saccharothrix espanaensis DSM 44229T and comparison to the other completely sequenced Pseudonocardiaceae.</title>
        <authorList>
            <person name="Strobel T."/>
            <person name="Al-Dilaimi A."/>
            <person name="Blom J."/>
            <person name="Gessner A."/>
            <person name="Kalinowski J."/>
            <person name="Luzhetska M."/>
            <person name="Puhler A."/>
            <person name="Szczepanowski R."/>
            <person name="Bechthold A."/>
            <person name="Ruckert C."/>
        </authorList>
    </citation>
    <scope>NUCLEOTIDE SEQUENCE [LARGE SCALE GENOMIC DNA]</scope>
    <source>
        <strain evidence="12">ATCC 51144 / DSM 44229 / JCM 9112 / NBRC 15066 / NRRL 15764</strain>
    </source>
</reference>
<evidence type="ECO:0000256" key="1">
    <source>
        <dbReference type="ARBA" id="ARBA00000085"/>
    </source>
</evidence>
<evidence type="ECO:0000256" key="6">
    <source>
        <dbReference type="ARBA" id="ARBA00022777"/>
    </source>
</evidence>
<keyword evidence="3" id="KW-0597">Phosphoprotein</keyword>
<dbReference type="SMART" id="SM00387">
    <property type="entry name" value="HATPase_c"/>
    <property type="match status" value="1"/>
</dbReference>
<protein>
    <recommendedName>
        <fullName evidence="2">histidine kinase</fullName>
        <ecNumber evidence="2">2.7.13.3</ecNumber>
    </recommendedName>
</protein>
<evidence type="ECO:0000313" key="11">
    <source>
        <dbReference type="EMBL" id="CCH30983.1"/>
    </source>
</evidence>
<keyword evidence="9" id="KW-0472">Membrane</keyword>
<dbReference type="InterPro" id="IPR036890">
    <property type="entry name" value="HATPase_C_sf"/>
</dbReference>
<dbReference type="Proteomes" id="UP000006281">
    <property type="component" value="Chromosome"/>
</dbReference>
<comment type="catalytic activity">
    <reaction evidence="1">
        <text>ATP + protein L-histidine = ADP + protein N-phospho-L-histidine.</text>
        <dbReference type="EC" id="2.7.13.3"/>
    </reaction>
</comment>
<evidence type="ECO:0000256" key="4">
    <source>
        <dbReference type="ARBA" id="ARBA00022679"/>
    </source>
</evidence>
<keyword evidence="9" id="KW-1133">Transmembrane helix</keyword>
<feature type="transmembrane region" description="Helical" evidence="9">
    <location>
        <begin position="98"/>
        <end position="116"/>
    </location>
</feature>
<dbReference type="RefSeq" id="WP_015101095.1">
    <property type="nucleotide sequence ID" value="NC_019673.1"/>
</dbReference>
<dbReference type="SUPFAM" id="SSF55874">
    <property type="entry name" value="ATPase domain of HSP90 chaperone/DNA topoisomerase II/histidine kinase"/>
    <property type="match status" value="1"/>
</dbReference>
<keyword evidence="12" id="KW-1185">Reference proteome</keyword>
<dbReference type="PANTHER" id="PTHR24421">
    <property type="entry name" value="NITRATE/NITRITE SENSOR PROTEIN NARX-RELATED"/>
    <property type="match status" value="1"/>
</dbReference>
<dbReference type="KEGG" id="sesp:BN6_36900"/>
<dbReference type="OrthoDB" id="3426700at2"/>
<dbReference type="GO" id="GO:0046983">
    <property type="term" value="F:protein dimerization activity"/>
    <property type="evidence" value="ECO:0007669"/>
    <property type="project" value="InterPro"/>
</dbReference>
<dbReference type="EC" id="2.7.13.3" evidence="2"/>